<feature type="chain" id="PRO_5034973703" description="Ig-like domain-containing protein" evidence="11">
    <location>
        <begin position="18"/>
        <end position="315"/>
    </location>
</feature>
<dbReference type="GO" id="GO:0031295">
    <property type="term" value="P:T cell costimulation"/>
    <property type="evidence" value="ECO:0007669"/>
    <property type="project" value="TreeGrafter"/>
</dbReference>
<keyword evidence="6" id="KW-0472">Membrane</keyword>
<dbReference type="Ensembl" id="ENSECRT00000023737.1">
    <property type="protein sequence ID" value="ENSECRP00000023234.1"/>
    <property type="gene ID" value="ENSECRG00000015737.1"/>
</dbReference>
<dbReference type="GO" id="GO:0006955">
    <property type="term" value="P:immune response"/>
    <property type="evidence" value="ECO:0007669"/>
    <property type="project" value="TreeGrafter"/>
</dbReference>
<dbReference type="PANTHER" id="PTHR25466:SF14">
    <property type="entry name" value="BUTYROPHILIN SUBFAMILY 2 MEMBER A2-LIKE-RELATED"/>
    <property type="match status" value="1"/>
</dbReference>
<dbReference type="InterPro" id="IPR036179">
    <property type="entry name" value="Ig-like_dom_sf"/>
</dbReference>
<feature type="domain" description="Ig-like" evidence="12">
    <location>
        <begin position="128"/>
        <end position="216"/>
    </location>
</feature>
<dbReference type="InterPro" id="IPR013106">
    <property type="entry name" value="Ig_V-set"/>
</dbReference>
<dbReference type="SMART" id="SM00409">
    <property type="entry name" value="IG"/>
    <property type="match status" value="1"/>
</dbReference>
<dbReference type="SMART" id="SM00407">
    <property type="entry name" value="IGc1"/>
    <property type="match status" value="1"/>
</dbReference>
<dbReference type="PANTHER" id="PTHR25466">
    <property type="entry name" value="T-LYMPHOCYTE ACTIVATION ANTIGEN"/>
    <property type="match status" value="1"/>
</dbReference>
<evidence type="ECO:0000256" key="2">
    <source>
        <dbReference type="ARBA" id="ARBA00022475"/>
    </source>
</evidence>
<dbReference type="Gene3D" id="2.60.40.10">
    <property type="entry name" value="Immunoglobulins"/>
    <property type="match status" value="2"/>
</dbReference>
<proteinExistence type="predicted"/>
<dbReference type="InterPro" id="IPR007110">
    <property type="entry name" value="Ig-like_dom"/>
</dbReference>
<keyword evidence="4 11" id="KW-0732">Signal</keyword>
<evidence type="ECO:0000256" key="11">
    <source>
        <dbReference type="SAM" id="SignalP"/>
    </source>
</evidence>
<dbReference type="GO" id="GO:0007166">
    <property type="term" value="P:cell surface receptor signaling pathway"/>
    <property type="evidence" value="ECO:0007669"/>
    <property type="project" value="TreeGrafter"/>
</dbReference>
<dbReference type="GO" id="GO:0042102">
    <property type="term" value="P:positive regulation of T cell proliferation"/>
    <property type="evidence" value="ECO:0007669"/>
    <property type="project" value="TreeGrafter"/>
</dbReference>
<dbReference type="SUPFAM" id="SSF48726">
    <property type="entry name" value="Immunoglobulin"/>
    <property type="match status" value="2"/>
</dbReference>
<evidence type="ECO:0000256" key="10">
    <source>
        <dbReference type="ARBA" id="ARBA00023319"/>
    </source>
</evidence>
<dbReference type="Proteomes" id="UP000694620">
    <property type="component" value="Unassembled WGS sequence"/>
</dbReference>
<evidence type="ECO:0000256" key="1">
    <source>
        <dbReference type="ARBA" id="ARBA00004251"/>
    </source>
</evidence>
<dbReference type="InterPro" id="IPR051713">
    <property type="entry name" value="T-cell_Activation_Regulation"/>
</dbReference>
<dbReference type="GO" id="GO:0071222">
    <property type="term" value="P:cellular response to lipopolysaccharide"/>
    <property type="evidence" value="ECO:0007669"/>
    <property type="project" value="TreeGrafter"/>
</dbReference>
<evidence type="ECO:0000256" key="6">
    <source>
        <dbReference type="ARBA" id="ARBA00023136"/>
    </source>
</evidence>
<keyword evidence="10" id="KW-0393">Immunoglobulin domain</keyword>
<reference evidence="13" key="2">
    <citation type="submission" date="2025-09" db="UniProtKB">
        <authorList>
            <consortium name="Ensembl"/>
        </authorList>
    </citation>
    <scope>IDENTIFICATION</scope>
</reference>
<dbReference type="Pfam" id="PF07686">
    <property type="entry name" value="V-set"/>
    <property type="match status" value="1"/>
</dbReference>
<sequence length="315" mass="36634">TVCRYVISDFFLLFSLGAQIYTLTVHDEIKGILHADVLLPCFFHVTNNKHGLPNLTVTWEKNGFEFIKYKNGNINRSHRTLLWENELQRGNASLLLRNITISDEGDYKCEVYDPPSTSIVQLKIRASPNVSVNSTLVALGETNFLACHAKNFYPKDIEIVWLRDSRPIFQDLMEPENNSDGTFNAVSWYNNTPKEEDIGVLLSCLVNHISLDRRLNITLPICSKYFFKSKLYYTYSISKYSDYNMQMWTKVLVPFHFFIQVHNFLRTKLKLTKALDIYDSFFTFDPSIHPLSPAYPRSGRLEQRYPDFPLPGHFF</sequence>
<dbReference type="GeneTree" id="ENSGT00980000202077"/>
<feature type="domain" description="Ig-like" evidence="12">
    <location>
        <begin position="39"/>
        <end position="120"/>
    </location>
</feature>
<keyword evidence="2" id="KW-1003">Cell membrane</keyword>
<dbReference type="GO" id="GO:0042130">
    <property type="term" value="P:negative regulation of T cell proliferation"/>
    <property type="evidence" value="ECO:0007669"/>
    <property type="project" value="TreeGrafter"/>
</dbReference>
<protein>
    <recommendedName>
        <fullName evidence="12">Ig-like domain-containing protein</fullName>
    </recommendedName>
</protein>
<dbReference type="Pfam" id="PF07654">
    <property type="entry name" value="C1-set"/>
    <property type="match status" value="1"/>
</dbReference>
<evidence type="ECO:0000256" key="4">
    <source>
        <dbReference type="ARBA" id="ARBA00022729"/>
    </source>
</evidence>
<name>A0A8C4SXY6_ERPCA</name>
<evidence type="ECO:0000259" key="12">
    <source>
        <dbReference type="PROSITE" id="PS50835"/>
    </source>
</evidence>
<dbReference type="CDD" id="cd00098">
    <property type="entry name" value="IgC1"/>
    <property type="match status" value="1"/>
</dbReference>
<dbReference type="InterPro" id="IPR003597">
    <property type="entry name" value="Ig_C1-set"/>
</dbReference>
<dbReference type="GO" id="GO:0009897">
    <property type="term" value="C:external side of plasma membrane"/>
    <property type="evidence" value="ECO:0007669"/>
    <property type="project" value="TreeGrafter"/>
</dbReference>
<dbReference type="InterPro" id="IPR013783">
    <property type="entry name" value="Ig-like_fold"/>
</dbReference>
<comment type="subcellular location">
    <subcellularLocation>
        <location evidence="1">Cell membrane</location>
        <topology evidence="1">Single-pass type I membrane protein</topology>
    </subcellularLocation>
</comment>
<evidence type="ECO:0000313" key="14">
    <source>
        <dbReference type="Proteomes" id="UP000694620"/>
    </source>
</evidence>
<keyword evidence="9" id="KW-0325">Glycoprotein</keyword>
<dbReference type="PROSITE" id="PS50835">
    <property type="entry name" value="IG_LIKE"/>
    <property type="match status" value="2"/>
</dbReference>
<evidence type="ECO:0000256" key="3">
    <source>
        <dbReference type="ARBA" id="ARBA00022692"/>
    </source>
</evidence>
<evidence type="ECO:0000256" key="8">
    <source>
        <dbReference type="ARBA" id="ARBA00023170"/>
    </source>
</evidence>
<keyword evidence="5" id="KW-1133">Transmembrane helix</keyword>
<evidence type="ECO:0000256" key="9">
    <source>
        <dbReference type="ARBA" id="ARBA00023180"/>
    </source>
</evidence>
<accession>A0A8C4SXY6</accession>
<dbReference type="InterPro" id="IPR003599">
    <property type="entry name" value="Ig_sub"/>
</dbReference>
<evidence type="ECO:0000313" key="13">
    <source>
        <dbReference type="Ensembl" id="ENSECRP00000023234.1"/>
    </source>
</evidence>
<organism evidence="13 14">
    <name type="scientific">Erpetoichthys calabaricus</name>
    <name type="common">Rope fish</name>
    <name type="synonym">Calamoichthys calabaricus</name>
    <dbReference type="NCBI Taxonomy" id="27687"/>
    <lineage>
        <taxon>Eukaryota</taxon>
        <taxon>Metazoa</taxon>
        <taxon>Chordata</taxon>
        <taxon>Craniata</taxon>
        <taxon>Vertebrata</taxon>
        <taxon>Euteleostomi</taxon>
        <taxon>Actinopterygii</taxon>
        <taxon>Polypteriformes</taxon>
        <taxon>Polypteridae</taxon>
        <taxon>Erpetoichthys</taxon>
    </lineage>
</organism>
<keyword evidence="3" id="KW-0812">Transmembrane</keyword>
<keyword evidence="7" id="KW-1015">Disulfide bond</keyword>
<evidence type="ECO:0000256" key="7">
    <source>
        <dbReference type="ARBA" id="ARBA00023157"/>
    </source>
</evidence>
<keyword evidence="8" id="KW-0675">Receptor</keyword>
<keyword evidence="14" id="KW-1185">Reference proteome</keyword>
<evidence type="ECO:0000256" key="5">
    <source>
        <dbReference type="ARBA" id="ARBA00022989"/>
    </source>
</evidence>
<reference evidence="13" key="1">
    <citation type="submission" date="2025-08" db="UniProtKB">
        <authorList>
            <consortium name="Ensembl"/>
        </authorList>
    </citation>
    <scope>IDENTIFICATION</scope>
</reference>
<dbReference type="AlphaFoldDB" id="A0A8C4SXY6"/>
<feature type="signal peptide" evidence="11">
    <location>
        <begin position="1"/>
        <end position="17"/>
    </location>
</feature>